<evidence type="ECO:0000313" key="5">
    <source>
        <dbReference type="Proteomes" id="UP000282211"/>
    </source>
</evidence>
<reference evidence="4 5" key="1">
    <citation type="submission" date="2018-10" db="EMBL/GenBank/DDBJ databases">
        <title>Genomic Encyclopedia of Type Strains, Phase IV (KMG-IV): sequencing the most valuable type-strain genomes for metagenomic binning, comparative biology and taxonomic classification.</title>
        <authorList>
            <person name="Goeker M."/>
        </authorList>
    </citation>
    <scope>NUCLEOTIDE SEQUENCE [LARGE SCALE GENOMIC DNA]</scope>
    <source>
        <strain evidence="4 5">DSM 22008</strain>
    </source>
</reference>
<dbReference type="InterPro" id="IPR003362">
    <property type="entry name" value="Bact_transf"/>
</dbReference>
<keyword evidence="2" id="KW-0270">Exopolysaccharide synthesis</keyword>
<feature type="domain" description="Bacterial sugar transferase" evidence="3">
    <location>
        <begin position="19"/>
        <end position="196"/>
    </location>
</feature>
<dbReference type="Proteomes" id="UP000282211">
    <property type="component" value="Unassembled WGS sequence"/>
</dbReference>
<dbReference type="GO" id="GO:0016780">
    <property type="term" value="F:phosphotransferase activity, for other substituted phosphate groups"/>
    <property type="evidence" value="ECO:0007669"/>
    <property type="project" value="TreeGrafter"/>
</dbReference>
<dbReference type="GO" id="GO:0000271">
    <property type="term" value="P:polysaccharide biosynthetic process"/>
    <property type="evidence" value="ECO:0007669"/>
    <property type="project" value="UniProtKB-KW"/>
</dbReference>
<keyword evidence="5" id="KW-1185">Reference proteome</keyword>
<dbReference type="RefSeq" id="WP_233345552.1">
    <property type="nucleotide sequence ID" value="NZ_RBII01000002.1"/>
</dbReference>
<comment type="caution">
    <text evidence="4">The sequence shown here is derived from an EMBL/GenBank/DDBJ whole genome shotgun (WGS) entry which is preliminary data.</text>
</comment>
<dbReference type="PANTHER" id="PTHR30576:SF0">
    <property type="entry name" value="UNDECAPRENYL-PHOSPHATE N-ACETYLGALACTOSAMINYL 1-PHOSPHATE TRANSFERASE-RELATED"/>
    <property type="match status" value="1"/>
</dbReference>
<accession>A0A420WDN4</accession>
<dbReference type="Pfam" id="PF02397">
    <property type="entry name" value="Bac_transf"/>
    <property type="match status" value="1"/>
</dbReference>
<evidence type="ECO:0000256" key="2">
    <source>
        <dbReference type="ARBA" id="ARBA00023169"/>
    </source>
</evidence>
<gene>
    <name evidence="4" type="ORF">DES40_1884</name>
</gene>
<dbReference type="AlphaFoldDB" id="A0A420WDN4"/>
<name>A0A420WDN4_9PROT</name>
<evidence type="ECO:0000313" key="4">
    <source>
        <dbReference type="EMBL" id="RKQ69103.1"/>
    </source>
</evidence>
<dbReference type="EMBL" id="RBII01000002">
    <property type="protein sequence ID" value="RKQ69103.1"/>
    <property type="molecule type" value="Genomic_DNA"/>
</dbReference>
<evidence type="ECO:0000259" key="3">
    <source>
        <dbReference type="Pfam" id="PF02397"/>
    </source>
</evidence>
<comment type="similarity">
    <text evidence="1">Belongs to the bacterial sugar transferase family.</text>
</comment>
<proteinExistence type="inferred from homology"/>
<protein>
    <submittedName>
        <fullName evidence="4">O-antigen biosynthesis protein WbqP</fullName>
    </submittedName>
</protein>
<evidence type="ECO:0000256" key="1">
    <source>
        <dbReference type="ARBA" id="ARBA00006464"/>
    </source>
</evidence>
<organism evidence="4 5">
    <name type="scientific">Litorimonas taeanensis</name>
    <dbReference type="NCBI Taxonomy" id="568099"/>
    <lineage>
        <taxon>Bacteria</taxon>
        <taxon>Pseudomonadati</taxon>
        <taxon>Pseudomonadota</taxon>
        <taxon>Alphaproteobacteria</taxon>
        <taxon>Maricaulales</taxon>
        <taxon>Robiginitomaculaceae</taxon>
    </lineage>
</organism>
<sequence length="202" mass="22753">MSKIMTINNYVRRHYALLKRLMDIVVSASLLLLLSPILLLSALAVKLTSKGPALYWSNRRGLNGTTFSMPKLRTMTVCSKEVSRELATESDIRFTPIGRFLRKVSLDELPQLWSVLTGKMSLVGPRPLIVNDQAEALRLQNAVIYDVKPGITGLAQVNGRSFITVKNKTRYDAFYATRVCLFLDFKILLRTAGILFKTDMVK</sequence>
<dbReference type="PANTHER" id="PTHR30576">
    <property type="entry name" value="COLANIC BIOSYNTHESIS UDP-GLUCOSE LIPID CARRIER TRANSFERASE"/>
    <property type="match status" value="1"/>
</dbReference>
<dbReference type="InParanoid" id="A0A420WDN4"/>